<gene>
    <name evidence="1" type="ORF">ACFS6I_14610</name>
</gene>
<organism evidence="1 2">
    <name type="scientific">Sphingobacterium anhuiense</name>
    <dbReference type="NCBI Taxonomy" id="493780"/>
    <lineage>
        <taxon>Bacteria</taxon>
        <taxon>Pseudomonadati</taxon>
        <taxon>Bacteroidota</taxon>
        <taxon>Sphingobacteriia</taxon>
        <taxon>Sphingobacteriales</taxon>
        <taxon>Sphingobacteriaceae</taxon>
        <taxon>Sphingobacterium</taxon>
    </lineage>
</organism>
<dbReference type="Proteomes" id="UP001597509">
    <property type="component" value="Unassembled WGS sequence"/>
</dbReference>
<comment type="caution">
    <text evidence="1">The sequence shown here is derived from an EMBL/GenBank/DDBJ whole genome shotgun (WGS) entry which is preliminary data.</text>
</comment>
<proteinExistence type="predicted"/>
<protein>
    <submittedName>
        <fullName evidence="1">Uncharacterized protein</fullName>
    </submittedName>
</protein>
<dbReference type="EMBL" id="JBHUPE010000005">
    <property type="protein sequence ID" value="MFD2905172.1"/>
    <property type="molecule type" value="Genomic_DNA"/>
</dbReference>
<evidence type="ECO:0000313" key="1">
    <source>
        <dbReference type="EMBL" id="MFD2905172.1"/>
    </source>
</evidence>
<keyword evidence="2" id="KW-1185">Reference proteome</keyword>
<accession>A0ABW5YXP3</accession>
<dbReference type="RefSeq" id="WP_183912037.1">
    <property type="nucleotide sequence ID" value="NZ_JBHUPE010000005.1"/>
</dbReference>
<sequence>MKKNKRVWLIIIPILAILAFMLKDSLTQKSIEDLPGEFKEVAFVRNEQNKGGIIRIYAISVGKPAEADYKACIDLLPVNDYGSSTTAYFFDKNTPYPTSLTIEAPHYDGKKFQAIQISKKSGMDKK</sequence>
<name>A0ABW5YXP3_9SPHI</name>
<reference evidence="2" key="1">
    <citation type="journal article" date="2019" name="Int. J. Syst. Evol. Microbiol.">
        <title>The Global Catalogue of Microorganisms (GCM) 10K type strain sequencing project: providing services to taxonomists for standard genome sequencing and annotation.</title>
        <authorList>
            <consortium name="The Broad Institute Genomics Platform"/>
            <consortium name="The Broad Institute Genome Sequencing Center for Infectious Disease"/>
            <person name="Wu L."/>
            <person name="Ma J."/>
        </authorList>
    </citation>
    <scope>NUCLEOTIDE SEQUENCE [LARGE SCALE GENOMIC DNA]</scope>
    <source>
        <strain evidence="2">KCTC 22209</strain>
    </source>
</reference>
<evidence type="ECO:0000313" key="2">
    <source>
        <dbReference type="Proteomes" id="UP001597509"/>
    </source>
</evidence>